<accession>A0A0E9RD66</accession>
<reference evidence="1" key="1">
    <citation type="submission" date="2014-11" db="EMBL/GenBank/DDBJ databases">
        <authorList>
            <person name="Amaro Gonzalez C."/>
        </authorList>
    </citation>
    <scope>NUCLEOTIDE SEQUENCE</scope>
</reference>
<reference evidence="1" key="2">
    <citation type="journal article" date="2015" name="Fish Shellfish Immunol.">
        <title>Early steps in the European eel (Anguilla anguilla)-Vibrio vulnificus interaction in the gills: Role of the RtxA13 toxin.</title>
        <authorList>
            <person name="Callol A."/>
            <person name="Pajuelo D."/>
            <person name="Ebbesson L."/>
            <person name="Teles M."/>
            <person name="MacKenzie S."/>
            <person name="Amaro C."/>
        </authorList>
    </citation>
    <scope>NUCLEOTIDE SEQUENCE</scope>
</reference>
<proteinExistence type="predicted"/>
<dbReference type="AlphaFoldDB" id="A0A0E9RD66"/>
<dbReference type="EMBL" id="GBXM01082314">
    <property type="protein sequence ID" value="JAH26263.1"/>
    <property type="molecule type" value="Transcribed_RNA"/>
</dbReference>
<protein>
    <submittedName>
        <fullName evidence="1">Uncharacterized protein</fullName>
    </submittedName>
</protein>
<name>A0A0E9RD66_ANGAN</name>
<organism evidence="1">
    <name type="scientific">Anguilla anguilla</name>
    <name type="common">European freshwater eel</name>
    <name type="synonym">Muraena anguilla</name>
    <dbReference type="NCBI Taxonomy" id="7936"/>
    <lineage>
        <taxon>Eukaryota</taxon>
        <taxon>Metazoa</taxon>
        <taxon>Chordata</taxon>
        <taxon>Craniata</taxon>
        <taxon>Vertebrata</taxon>
        <taxon>Euteleostomi</taxon>
        <taxon>Actinopterygii</taxon>
        <taxon>Neopterygii</taxon>
        <taxon>Teleostei</taxon>
        <taxon>Anguilliformes</taxon>
        <taxon>Anguillidae</taxon>
        <taxon>Anguilla</taxon>
    </lineage>
</organism>
<evidence type="ECO:0000313" key="1">
    <source>
        <dbReference type="EMBL" id="JAH26263.1"/>
    </source>
</evidence>
<sequence length="53" mass="6066">MMPNRVWRSSSENSISAEEEYSTVKEFSVCFSELQLLSCSFIVDRSLISSLNK</sequence>